<accession>Q30Z75</accession>
<dbReference type="AlphaFoldDB" id="Q30Z75"/>
<sequence>MNKYTVIVRRHFFTGTMDADQRWQLYRDSDNSPVSGTREEAEAAIRRLESADYVYGHGECRRPEYKVVQMESPLARRIIARDLCECEAV</sequence>
<reference evidence="1 2" key="1">
    <citation type="journal article" date="2011" name="J. Bacteriol.">
        <title>Complete genome sequence and updated annotation of Desulfovibrio alaskensis G20.</title>
        <authorList>
            <person name="Hauser L.J."/>
            <person name="Land M.L."/>
            <person name="Brown S.D."/>
            <person name="Larimer F."/>
            <person name="Keller K.L."/>
            <person name="Rapp-Giles B.J."/>
            <person name="Price M.N."/>
            <person name="Lin M."/>
            <person name="Bruce D.C."/>
            <person name="Detter J.C."/>
            <person name="Tapia R."/>
            <person name="Han C.S."/>
            <person name="Goodwin L.A."/>
            <person name="Cheng J.F."/>
            <person name="Pitluck S."/>
            <person name="Copeland A."/>
            <person name="Lucas S."/>
            <person name="Nolan M."/>
            <person name="Lapidus A.L."/>
            <person name="Palumbo A.V."/>
            <person name="Wall J.D."/>
        </authorList>
    </citation>
    <scope>NUCLEOTIDE SEQUENCE [LARGE SCALE GENOMIC DNA]</scope>
    <source>
        <strain evidence="2">ATCC BAA 1058 / DSM 17464 / G20</strain>
    </source>
</reference>
<keyword evidence="2" id="KW-1185">Reference proteome</keyword>
<evidence type="ECO:0000313" key="2">
    <source>
        <dbReference type="Proteomes" id="UP000002710"/>
    </source>
</evidence>
<protein>
    <submittedName>
        <fullName evidence="1">Uncharacterized protein</fullName>
    </submittedName>
</protein>
<dbReference type="EMBL" id="CP000112">
    <property type="protein sequence ID" value="ABB39021.1"/>
    <property type="molecule type" value="Genomic_DNA"/>
</dbReference>
<organism evidence="1 2">
    <name type="scientific">Oleidesulfovibrio alaskensis (strain ATCC BAA-1058 / DSM 17464 / G20)</name>
    <name type="common">Desulfovibrio alaskensis</name>
    <dbReference type="NCBI Taxonomy" id="207559"/>
    <lineage>
        <taxon>Bacteria</taxon>
        <taxon>Pseudomonadati</taxon>
        <taxon>Thermodesulfobacteriota</taxon>
        <taxon>Desulfovibrionia</taxon>
        <taxon>Desulfovibrionales</taxon>
        <taxon>Desulfovibrionaceae</taxon>
        <taxon>Oleidesulfovibrio</taxon>
    </lineage>
</organism>
<dbReference type="KEGG" id="dde:Dde_2224"/>
<name>Q30Z75_OLEA2</name>
<proteinExistence type="predicted"/>
<evidence type="ECO:0000313" key="1">
    <source>
        <dbReference type="EMBL" id="ABB39021.1"/>
    </source>
</evidence>
<dbReference type="RefSeq" id="WP_011368114.1">
    <property type="nucleotide sequence ID" value="NC_007519.1"/>
</dbReference>
<dbReference type="HOGENOM" id="CLU_2449743_0_0_7"/>
<gene>
    <name evidence="1" type="ordered locus">Dde_2224</name>
</gene>
<dbReference type="Proteomes" id="UP000002710">
    <property type="component" value="Chromosome"/>
</dbReference>